<keyword evidence="4" id="KW-0963">Cytoplasm</keyword>
<dbReference type="InterPro" id="IPR036714">
    <property type="entry name" value="SDH_sf"/>
</dbReference>
<dbReference type="RefSeq" id="WP_039136972.1">
    <property type="nucleotide sequence ID" value="NZ_JPXY01000059.1"/>
</dbReference>
<dbReference type="SUPFAM" id="SSF109910">
    <property type="entry name" value="YgfY-like"/>
    <property type="match status" value="1"/>
</dbReference>
<dbReference type="GO" id="GO:0006105">
    <property type="term" value="P:succinate metabolic process"/>
    <property type="evidence" value="ECO:0007669"/>
    <property type="project" value="TreeGrafter"/>
</dbReference>
<evidence type="ECO:0000256" key="5">
    <source>
        <dbReference type="ARBA" id="ARBA00023186"/>
    </source>
</evidence>
<evidence type="ECO:0000256" key="3">
    <source>
        <dbReference type="ARBA" id="ARBA00019418"/>
    </source>
</evidence>
<dbReference type="PANTHER" id="PTHR39585">
    <property type="entry name" value="FAD ASSEMBLY FACTOR SDHE"/>
    <property type="match status" value="1"/>
</dbReference>
<protein>
    <recommendedName>
        <fullName evidence="3">FAD assembly factor SdhE</fullName>
    </recommendedName>
</protein>
<dbReference type="GO" id="GO:0005737">
    <property type="term" value="C:cytoplasm"/>
    <property type="evidence" value="ECO:0007669"/>
    <property type="project" value="UniProtKB-SubCell"/>
</dbReference>
<accession>A0A0A2XG89</accession>
<comment type="similarity">
    <text evidence="2">Belongs to the SdhE FAD assembly factor family.</text>
</comment>
<sequence length="83" mass="10152">MKHYNKLRIEWDCRRGMLELDKMIMPFYKKEFDHLSDEQKDTFLELLTFTDPQLFRWLMNQEKAPTNKLQQMVNLIKVKLTAS</sequence>
<proteinExistence type="inferred from homology"/>
<dbReference type="InterPro" id="IPR005631">
    <property type="entry name" value="SDH"/>
</dbReference>
<evidence type="ECO:0000313" key="7">
    <source>
        <dbReference type="Proteomes" id="UP000030418"/>
    </source>
</evidence>
<keyword evidence="7" id="KW-1185">Reference proteome</keyword>
<reference evidence="6 7" key="1">
    <citation type="submission" date="2014-08" db="EMBL/GenBank/DDBJ databases">
        <title>Chaperone-usher fimbriae in a diverse selection of Gallibacterium genomes.</title>
        <authorList>
            <person name="Kudirkiene E."/>
            <person name="Bager R.J."/>
            <person name="Johnson T.J."/>
            <person name="Bojesen A.M."/>
        </authorList>
    </citation>
    <scope>NUCLEOTIDE SEQUENCE [LARGE SCALE GENOMIC DNA]</scope>
    <source>
        <strain evidence="6 7">CCM5976</strain>
    </source>
</reference>
<comment type="caution">
    <text evidence="6">The sequence shown here is derived from an EMBL/GenBank/DDBJ whole genome shotgun (WGS) entry which is preliminary data.</text>
</comment>
<comment type="subcellular location">
    <subcellularLocation>
        <location evidence="1">Cytoplasm</location>
    </subcellularLocation>
</comment>
<organism evidence="6 7">
    <name type="scientific">Gallibacterium genomosp. 2</name>
    <dbReference type="NCBI Taxonomy" id="155517"/>
    <lineage>
        <taxon>Bacteria</taxon>
        <taxon>Pseudomonadati</taxon>
        <taxon>Pseudomonadota</taxon>
        <taxon>Gammaproteobacteria</taxon>
        <taxon>Pasteurellales</taxon>
        <taxon>Pasteurellaceae</taxon>
        <taxon>Gallibacterium</taxon>
    </lineage>
</organism>
<dbReference type="EMBL" id="JPXY01000059">
    <property type="protein sequence ID" value="KGQ30037.1"/>
    <property type="molecule type" value="Genomic_DNA"/>
</dbReference>
<dbReference type="Pfam" id="PF03937">
    <property type="entry name" value="Sdh5"/>
    <property type="match status" value="1"/>
</dbReference>
<dbReference type="PANTHER" id="PTHR39585:SF1">
    <property type="entry name" value="FAD ASSEMBLY FACTOR SDHE"/>
    <property type="match status" value="1"/>
</dbReference>
<evidence type="ECO:0000256" key="2">
    <source>
        <dbReference type="ARBA" id="ARBA00008571"/>
    </source>
</evidence>
<evidence type="ECO:0000313" key="6">
    <source>
        <dbReference type="EMBL" id="KGQ30037.1"/>
    </source>
</evidence>
<dbReference type="Proteomes" id="UP000030418">
    <property type="component" value="Unassembled WGS sequence"/>
</dbReference>
<gene>
    <name evidence="6" type="ORF">P375_11140</name>
</gene>
<dbReference type="AlphaFoldDB" id="A0A0A2XG89"/>
<name>A0A0A2XG89_9PAST</name>
<evidence type="ECO:0000256" key="4">
    <source>
        <dbReference type="ARBA" id="ARBA00022490"/>
    </source>
</evidence>
<dbReference type="Gene3D" id="1.10.150.250">
    <property type="entry name" value="Flavinator of succinate dehydrogenase"/>
    <property type="match status" value="1"/>
</dbReference>
<dbReference type="InterPro" id="IPR050531">
    <property type="entry name" value="SdhE_FAD_assembly_factor"/>
</dbReference>
<keyword evidence="5" id="KW-0143">Chaperone</keyword>
<evidence type="ECO:0000256" key="1">
    <source>
        <dbReference type="ARBA" id="ARBA00004496"/>
    </source>
</evidence>